<sequence length="436" mass="50594">MPNKYRKYLILLSPTPSLKPNPNSLKEAQNCTPKHPRTIKRRIRAYSRARNLMERFSSSRVSKGIFKLAPRTRDIRELVSTEIRDEYKSTRPLQLEGNFIPKEWDNRFIIEAEGYDIPNNWINTDLDQLINYIHETIKHTKLQGFEAQLLVAAASYMYRPGTVNEERMISSTHFGDTPLSWKPLKRETQAGGYTNQALPHGVRKFGLFVCGFLLKVLTKSSANIRLSWEAKTKRYMNFYKMGTNRPKEWEIPNDEWVEIIKRQFTRNILAKKSALRLINSFETLYCLRETHESEFVRYLFSTPLSYTGMHAYKLFCSCVHKLKKDPSWLLTNLHCHQFAPALSSIHDVLQNWEEGSPNFNPAFRYARLLGPQFFSNLQTKSCADLVYCLACIMENFVQSTENDQPTNIVECERLGNEVKARMQAAAENVIDASRVG</sequence>
<name>A0AAU9NV46_9ASTR</name>
<protein>
    <submittedName>
        <fullName evidence="2">Uncharacterized protein</fullName>
    </submittedName>
</protein>
<gene>
    <name evidence="2" type="ORF">LVIROSA_LOCUS27866</name>
</gene>
<dbReference type="InterPro" id="IPR004902">
    <property type="entry name" value="Rhabdo_ncap_2"/>
</dbReference>
<dbReference type="AlphaFoldDB" id="A0AAU9NV46"/>
<organism evidence="2 3">
    <name type="scientific">Lactuca virosa</name>
    <dbReference type="NCBI Taxonomy" id="75947"/>
    <lineage>
        <taxon>Eukaryota</taxon>
        <taxon>Viridiplantae</taxon>
        <taxon>Streptophyta</taxon>
        <taxon>Embryophyta</taxon>
        <taxon>Tracheophyta</taxon>
        <taxon>Spermatophyta</taxon>
        <taxon>Magnoliopsida</taxon>
        <taxon>eudicotyledons</taxon>
        <taxon>Gunneridae</taxon>
        <taxon>Pentapetalae</taxon>
        <taxon>asterids</taxon>
        <taxon>campanulids</taxon>
        <taxon>Asterales</taxon>
        <taxon>Asteraceae</taxon>
        <taxon>Cichorioideae</taxon>
        <taxon>Cichorieae</taxon>
        <taxon>Lactucinae</taxon>
        <taxon>Lactuca</taxon>
    </lineage>
</organism>
<evidence type="ECO:0000313" key="2">
    <source>
        <dbReference type="EMBL" id="CAH1441832.1"/>
    </source>
</evidence>
<keyword evidence="3" id="KW-1185">Reference proteome</keyword>
<accession>A0AAU9NV46</accession>
<evidence type="ECO:0000313" key="3">
    <source>
        <dbReference type="Proteomes" id="UP001157418"/>
    </source>
</evidence>
<dbReference type="Pfam" id="PF03216">
    <property type="entry name" value="Rhabdo_ncap_2"/>
    <property type="match status" value="1"/>
</dbReference>
<reference evidence="2 3" key="1">
    <citation type="submission" date="2022-01" db="EMBL/GenBank/DDBJ databases">
        <authorList>
            <person name="Xiong W."/>
            <person name="Schranz E."/>
        </authorList>
    </citation>
    <scope>NUCLEOTIDE SEQUENCE [LARGE SCALE GENOMIC DNA]</scope>
</reference>
<evidence type="ECO:0000256" key="1">
    <source>
        <dbReference type="ARBA" id="ARBA00004328"/>
    </source>
</evidence>
<dbReference type="EMBL" id="CAKMRJ010005412">
    <property type="protein sequence ID" value="CAH1441832.1"/>
    <property type="molecule type" value="Genomic_DNA"/>
</dbReference>
<comment type="subcellular location">
    <subcellularLocation>
        <location evidence="1">Virion</location>
    </subcellularLocation>
</comment>
<dbReference type="Proteomes" id="UP001157418">
    <property type="component" value="Unassembled WGS sequence"/>
</dbReference>
<comment type="caution">
    <text evidence="2">The sequence shown here is derived from an EMBL/GenBank/DDBJ whole genome shotgun (WGS) entry which is preliminary data.</text>
</comment>
<proteinExistence type="predicted"/>